<name>A0A363NVZ7_9SPHI</name>
<comment type="caution">
    <text evidence="1">The sequence shown here is derived from an EMBL/GenBank/DDBJ whole genome shotgun (WGS) entry which is preliminary data.</text>
</comment>
<sequence>MDIASTGLEKSDLKTENSLGNAITLRYFVELQRKPGKENANLAGYNYTKDEIYKIPHNVKIIKIESYEDRKEYFIFTQWNIYYQL</sequence>
<evidence type="ECO:0000313" key="2">
    <source>
        <dbReference type="Proteomes" id="UP000250831"/>
    </source>
</evidence>
<protein>
    <submittedName>
        <fullName evidence="1">Uncharacterized protein</fullName>
    </submittedName>
</protein>
<organism evidence="1 2">
    <name type="scientific">Sphingobacterium athyrii</name>
    <dbReference type="NCBI Taxonomy" id="2152717"/>
    <lineage>
        <taxon>Bacteria</taxon>
        <taxon>Pseudomonadati</taxon>
        <taxon>Bacteroidota</taxon>
        <taxon>Sphingobacteriia</taxon>
        <taxon>Sphingobacteriales</taxon>
        <taxon>Sphingobacteriaceae</taxon>
        <taxon>Sphingobacterium</taxon>
    </lineage>
</organism>
<proteinExistence type="predicted"/>
<gene>
    <name evidence="1" type="ORF">DCO56_08540</name>
</gene>
<dbReference type="RefSeq" id="WP_108633317.1">
    <property type="nucleotide sequence ID" value="NZ_DAMCKI010000014.1"/>
</dbReference>
<keyword evidence="2" id="KW-1185">Reference proteome</keyword>
<dbReference type="EMBL" id="QCXX01000002">
    <property type="protein sequence ID" value="PUV24986.1"/>
    <property type="molecule type" value="Genomic_DNA"/>
</dbReference>
<dbReference type="Proteomes" id="UP000250831">
    <property type="component" value="Unassembled WGS sequence"/>
</dbReference>
<reference evidence="1 2" key="1">
    <citation type="submission" date="2018-04" db="EMBL/GenBank/DDBJ databases">
        <title>Sphingobacterium sp. M46 Genome.</title>
        <authorList>
            <person name="Cheng J."/>
            <person name="Li Y."/>
        </authorList>
    </citation>
    <scope>NUCLEOTIDE SEQUENCE [LARGE SCALE GENOMIC DNA]</scope>
    <source>
        <strain evidence="1 2">M46</strain>
    </source>
</reference>
<evidence type="ECO:0000313" key="1">
    <source>
        <dbReference type="EMBL" id="PUV24986.1"/>
    </source>
</evidence>
<accession>A0A363NVZ7</accession>
<dbReference type="AlphaFoldDB" id="A0A363NVZ7"/>
<dbReference type="OrthoDB" id="708677at2"/>